<evidence type="ECO:0008006" key="3">
    <source>
        <dbReference type="Google" id="ProtNLM"/>
    </source>
</evidence>
<dbReference type="Proteomes" id="UP000245999">
    <property type="component" value="Chromosome"/>
</dbReference>
<protein>
    <recommendedName>
        <fullName evidence="3">Protein NO VEIN C-terminal domain-containing protein</fullName>
    </recommendedName>
</protein>
<dbReference type="SUPFAM" id="SSF55874">
    <property type="entry name" value="ATPase domain of HSP90 chaperone/DNA topoisomerase II/histidine kinase"/>
    <property type="match status" value="1"/>
</dbReference>
<evidence type="ECO:0000313" key="2">
    <source>
        <dbReference type="Proteomes" id="UP000245999"/>
    </source>
</evidence>
<proteinExistence type="predicted"/>
<dbReference type="EMBL" id="CP029145">
    <property type="protein sequence ID" value="AWM32120.1"/>
    <property type="molecule type" value="Genomic_DNA"/>
</dbReference>
<dbReference type="InterPro" id="IPR036890">
    <property type="entry name" value="HATPase_C_sf"/>
</dbReference>
<keyword evidence="2" id="KW-1185">Reference proteome</keyword>
<reference evidence="2" key="1">
    <citation type="submission" date="2018-04" db="EMBL/GenBank/DDBJ databases">
        <title>Complete genome of Antarctic heterotrophic bacterium Hymenobacter nivis.</title>
        <authorList>
            <person name="Terashima M."/>
        </authorList>
    </citation>
    <scope>NUCLEOTIDE SEQUENCE [LARGE SCALE GENOMIC DNA]</scope>
    <source>
        <strain evidence="2">NBRC 111535</strain>
    </source>
</reference>
<dbReference type="OrthoDB" id="1062081at2"/>
<organism evidence="1 2">
    <name type="scientific">Hymenobacter nivis</name>
    <dbReference type="NCBI Taxonomy" id="1850093"/>
    <lineage>
        <taxon>Bacteria</taxon>
        <taxon>Pseudomonadati</taxon>
        <taxon>Bacteroidota</taxon>
        <taxon>Cytophagia</taxon>
        <taxon>Cytophagales</taxon>
        <taxon>Hymenobacteraceae</taxon>
        <taxon>Hymenobacter</taxon>
    </lineage>
</organism>
<evidence type="ECO:0000313" key="1">
    <source>
        <dbReference type="EMBL" id="AWM32120.1"/>
    </source>
</evidence>
<dbReference type="AlphaFoldDB" id="A0A2Z3GTV5"/>
<accession>A0A2Z3GTV5</accession>
<sequence length="1147" mass="128588">MAELSDFEQSQLDNNYKLSADKILQILDQVRNDGELSKRRWVWELLQNAKDLSPQRWERGVSVALELTDEALTFRHNGDPFTAKQLTSLVQQVSSKPPGSEDADITGKFGTGFISTHLLSDVIVVSGYVARANGAHRGLEMKLDRSGKTSEALQASIKQALEKLPQDDRNPAFPWRTDYEAARRETDLDTAFCYQLNTPANRAAAVAGLDDLINALPATLVNLHGKIKQVRVRHANGSEETYTCNKVAASDAEGTATPGIVRYGVTVQHSLDASHPKHHCFVAYEQTEPVRLRLLAPVDNFTDLVLAPDTDSEPRLYRDFPLIGTERFYLPFVLNGQTLFPTERRDSVFLNNADPAASGDKPSHNRTVLEAGQRAALVLSHWLLEQPTTRNRFVLARTHLPEPRHLDDLALRNWYKPLQRSYRALLLDMPLVESAAGTSEPLRTVRVPRHRLPTGGTPKAADHHALWELTHDYLGAEHVPTSDLQARWIEALGVEAEMESWQLPLLLDARQLVELVATHPHLDQLPCGTDTASRLAWLNRLYEFLAQQQQLALLHDHAVVPNQENELRKLGELWLERGTDPIAPPVLNVLEELGLPWRNELLHLGVRLPDDTHKSRGLSDASGAISDALKVGEQVEGLDASFLRLPDAVGILVRMLQLTSPSARDNNLRRQLFSFAKQLLHFEEDLLEVPYLATLSFERASELLVLHLNTQITRCGNLAELATQLGNSGADSETAALAWLNGYLGFLAKSSKMEPLLKIGSIVPNRKKELRPYAELHNAGTPELPLDDTLLRILKACDEKQDWEPKLLAKGVDLTLLNSYTFDQLGNDLVSFANKVLYADHQHENNRAELLDLLGWCLNPHNDELAKRYLTQFRAQAASTYFRLTVERNGKSEEVLELMRHEGKLSDLAAIARSEVDLKKLLELVKLAPSNDLLTQVVRNAKQLQDDYSSFRFLQRIGALMEKAFAAALTKENITVRIESGQDSTTTVAQIDYKGIGSYDFVIHNADLVNFKAFYLELKSYSTSNAQPIRLARSQAKRAAENKDPFALCVIGRDKPAEEVDEEYVRQNLVYVVDISQPLQPVYDDIAAAERLEKTPQDNVWLDVSALHESKVFITHKFISTRQQTFTQLIGAIKAVFEQPPHCRAQG</sequence>
<dbReference type="NCBIfam" id="NF047352">
    <property type="entry name" value="P_loop_sacsin"/>
    <property type="match status" value="1"/>
</dbReference>
<gene>
    <name evidence="1" type="ORF">DDQ68_04510</name>
</gene>
<dbReference type="RefSeq" id="WP_109655225.1">
    <property type="nucleotide sequence ID" value="NZ_CP029145.1"/>
</dbReference>
<name>A0A2Z3GTV5_9BACT</name>
<dbReference type="KEGG" id="hnv:DDQ68_04510"/>